<organism evidence="1 2">
    <name type="scientific">Isosphaera pallida (strain ATCC 43644 / DSM 9630 / IS1B)</name>
    <dbReference type="NCBI Taxonomy" id="575540"/>
    <lineage>
        <taxon>Bacteria</taxon>
        <taxon>Pseudomonadati</taxon>
        <taxon>Planctomycetota</taxon>
        <taxon>Planctomycetia</taxon>
        <taxon>Isosphaerales</taxon>
        <taxon>Isosphaeraceae</taxon>
        <taxon>Isosphaera</taxon>
    </lineage>
</organism>
<accession>E8QWV5</accession>
<dbReference type="STRING" id="575540.Isop_2431"/>
<gene>
    <name evidence="1" type="ordered locus">Isop_2431</name>
</gene>
<sequence>MAVILDIADAVVAQLNATPFSQPLTAERHYQPRFELSEMTELKVSVVPRSLASKSLDRNRDSFDYLIDVAVQKKTDMSQAALDALMTLVEEIADHFRTQPLAGYPNARCVEVKHEPVYALEHLDELRQFTSVLTLTFRAWR</sequence>
<dbReference type="AlphaFoldDB" id="E8QWV5"/>
<protein>
    <submittedName>
        <fullName evidence="1">Uncharacterized protein</fullName>
    </submittedName>
</protein>
<evidence type="ECO:0000313" key="1">
    <source>
        <dbReference type="EMBL" id="ADV63005.1"/>
    </source>
</evidence>
<dbReference type="InParanoid" id="E8QWV5"/>
<dbReference type="HOGENOM" id="CLU_1822727_0_0_0"/>
<reference evidence="1 2" key="2">
    <citation type="journal article" date="2011" name="Stand. Genomic Sci.">
        <title>Complete genome sequence of Isosphaera pallida type strain (IS1B).</title>
        <authorList>
            <consortium name="US DOE Joint Genome Institute (JGI-PGF)"/>
            <person name="Goker M."/>
            <person name="Cleland D."/>
            <person name="Saunders E."/>
            <person name="Lapidus A."/>
            <person name="Nolan M."/>
            <person name="Lucas S."/>
            <person name="Hammon N."/>
            <person name="Deshpande S."/>
            <person name="Cheng J.F."/>
            <person name="Tapia R."/>
            <person name="Han C."/>
            <person name="Goodwin L."/>
            <person name="Pitluck S."/>
            <person name="Liolios K."/>
            <person name="Pagani I."/>
            <person name="Ivanova N."/>
            <person name="Mavromatis K."/>
            <person name="Pati A."/>
            <person name="Chen A."/>
            <person name="Palaniappan K."/>
            <person name="Land M."/>
            <person name="Hauser L."/>
            <person name="Chang Y.J."/>
            <person name="Jeffries C.D."/>
            <person name="Detter J.C."/>
            <person name="Beck B."/>
            <person name="Woyke T."/>
            <person name="Bristow J."/>
            <person name="Eisen J.A."/>
            <person name="Markowitz V."/>
            <person name="Hugenholtz P."/>
            <person name="Kyrpides N.C."/>
            <person name="Klenk H.P."/>
        </authorList>
    </citation>
    <scope>NUCLEOTIDE SEQUENCE [LARGE SCALE GENOMIC DNA]</scope>
    <source>
        <strain evidence="2">ATCC 43644 / DSM 9630 / IS1B</strain>
    </source>
</reference>
<dbReference type="KEGG" id="ipa:Isop_2431"/>
<dbReference type="Proteomes" id="UP000008631">
    <property type="component" value="Chromosome"/>
</dbReference>
<dbReference type="OrthoDB" id="280358at2"/>
<dbReference type="EMBL" id="CP002353">
    <property type="protein sequence ID" value="ADV63005.1"/>
    <property type="molecule type" value="Genomic_DNA"/>
</dbReference>
<dbReference type="RefSeq" id="WP_013565293.1">
    <property type="nucleotide sequence ID" value="NC_014962.1"/>
</dbReference>
<reference key="1">
    <citation type="submission" date="2010-11" db="EMBL/GenBank/DDBJ databases">
        <title>The complete sequence of chromosome of Isophaera pallida ATCC 43644.</title>
        <authorList>
            <consortium name="US DOE Joint Genome Institute (JGI-PGF)"/>
            <person name="Lucas S."/>
            <person name="Copeland A."/>
            <person name="Lapidus A."/>
            <person name="Bruce D."/>
            <person name="Goodwin L."/>
            <person name="Pitluck S."/>
            <person name="Kyrpides N."/>
            <person name="Mavromatis K."/>
            <person name="Pagani I."/>
            <person name="Ivanova N."/>
            <person name="Saunders E."/>
            <person name="Brettin T."/>
            <person name="Detter J.C."/>
            <person name="Han C."/>
            <person name="Tapia R."/>
            <person name="Land M."/>
            <person name="Hauser L."/>
            <person name="Markowitz V."/>
            <person name="Cheng J.-F."/>
            <person name="Hugenholtz P."/>
            <person name="Woyke T."/>
            <person name="Wu D."/>
            <person name="Eisen J.A."/>
        </authorList>
    </citation>
    <scope>NUCLEOTIDE SEQUENCE</scope>
    <source>
        <strain>ATCC 43644</strain>
    </source>
</reference>
<keyword evidence="2" id="KW-1185">Reference proteome</keyword>
<name>E8QWV5_ISOPI</name>
<proteinExistence type="predicted"/>
<evidence type="ECO:0000313" key="2">
    <source>
        <dbReference type="Proteomes" id="UP000008631"/>
    </source>
</evidence>